<sequence>MNKTLYIISVLFVIFILTITYADHEASNDNVSSHGSLSGQVNVSQSQGHQSEKHYLMENQCKNNVNTIPGLNSFGNIIVSERLPNNSAVRFNENIIIIPKTDLNKSITAGKMYLQNWTHEIGITVPCYIQGGEATLDNNSTSKGFHDLGLCVSTSSQIDLTNERCIFLKTVNYESELPPGRVHMATYAIPLANTSWDKWDHVYCSGVIDYLSVCGHPELWVKNFTSPCYCNSHTIVKKVLDGIAEAGFSTMVSSEKSTPNEIFSQIEIYIYRKGDEYLYVEFAKVKGMDLVRVLMIMGDEKVVKAYAQAFSAGTLVSQN</sequence>
<dbReference type="RefSeq" id="WP_014789232.1">
    <property type="nucleotide sequence ID" value="NC_018015.1"/>
</dbReference>
<dbReference type="EMBL" id="CP003651">
    <property type="protein sequence ID" value="AFL95599.1"/>
    <property type="molecule type" value="Genomic_DNA"/>
</dbReference>
<dbReference type="AlphaFoldDB" id="I3ZV65"/>
<gene>
    <name evidence="1" type="ORF">CL1_1400</name>
</gene>
<keyword evidence="2" id="KW-1185">Reference proteome</keyword>
<reference evidence="1 2" key="1">
    <citation type="journal article" date="2012" name="J. Bacteriol.">
        <title>Complete Genome Sequence of the Hyperthermophilic Archaeon Thermococcus sp. Strain CL1, Isolated from a Paralvinella sp. Polychaete Worm Collected from a Hydrothermal Vent.</title>
        <authorList>
            <person name="Jung J.H."/>
            <person name="Holden J.F."/>
            <person name="Seo D.H."/>
            <person name="Park K.H."/>
            <person name="Shin H."/>
            <person name="Ryu S."/>
            <person name="Lee J.H."/>
            <person name="Park C.S."/>
        </authorList>
    </citation>
    <scope>NUCLEOTIDE SEQUENCE [LARGE SCALE GENOMIC DNA]</scope>
    <source>
        <strain evidence="2">DSM 27260 / KACC 17922 / CL1</strain>
    </source>
</reference>
<proteinExistence type="predicted"/>
<evidence type="ECO:0000313" key="1">
    <source>
        <dbReference type="EMBL" id="AFL95599.1"/>
    </source>
</evidence>
<dbReference type="Proteomes" id="UP000006064">
    <property type="component" value="Chromosome"/>
</dbReference>
<protein>
    <submittedName>
        <fullName evidence="1">Uncharacterized protein</fullName>
    </submittedName>
</protein>
<accession>I3ZV65</accession>
<dbReference type="GeneID" id="13037802"/>
<dbReference type="OrthoDB" id="90127at2157"/>
<name>I3ZV65_THECF</name>
<dbReference type="KEGG" id="thm:CL1_1400"/>
<organism evidence="1 2">
    <name type="scientific">Thermococcus cleftensis (strain DSM 27260 / KACC 17922 / CL1)</name>
    <dbReference type="NCBI Taxonomy" id="163003"/>
    <lineage>
        <taxon>Archaea</taxon>
        <taxon>Methanobacteriati</taxon>
        <taxon>Methanobacteriota</taxon>
        <taxon>Thermococci</taxon>
        <taxon>Thermococcales</taxon>
        <taxon>Thermococcaceae</taxon>
        <taxon>Thermococcus</taxon>
    </lineage>
</organism>
<dbReference type="HOGENOM" id="CLU_084124_0_0_2"/>
<evidence type="ECO:0000313" key="2">
    <source>
        <dbReference type="Proteomes" id="UP000006064"/>
    </source>
</evidence>